<feature type="compositionally biased region" description="Acidic residues" evidence="1">
    <location>
        <begin position="946"/>
        <end position="956"/>
    </location>
</feature>
<comment type="caution">
    <text evidence="2">The sequence shown here is derived from an EMBL/GenBank/DDBJ whole genome shotgun (WGS) entry which is preliminary data.</text>
</comment>
<dbReference type="InterPro" id="IPR006594">
    <property type="entry name" value="LisH"/>
</dbReference>
<proteinExistence type="predicted"/>
<keyword evidence="3" id="KW-1185">Reference proteome</keyword>
<feature type="compositionally biased region" description="Low complexity" evidence="1">
    <location>
        <begin position="1228"/>
        <end position="1268"/>
    </location>
</feature>
<organism evidence="2 3">
    <name type="scientific">Aphidius gifuensis</name>
    <name type="common">Parasitoid wasp</name>
    <dbReference type="NCBI Taxonomy" id="684658"/>
    <lineage>
        <taxon>Eukaryota</taxon>
        <taxon>Metazoa</taxon>
        <taxon>Ecdysozoa</taxon>
        <taxon>Arthropoda</taxon>
        <taxon>Hexapoda</taxon>
        <taxon>Insecta</taxon>
        <taxon>Pterygota</taxon>
        <taxon>Neoptera</taxon>
        <taxon>Endopterygota</taxon>
        <taxon>Hymenoptera</taxon>
        <taxon>Apocrita</taxon>
        <taxon>Ichneumonoidea</taxon>
        <taxon>Braconidae</taxon>
        <taxon>Aphidiinae</taxon>
        <taxon>Aphidius</taxon>
    </lineage>
</organism>
<reference evidence="2 3" key="1">
    <citation type="submission" date="2020-08" db="EMBL/GenBank/DDBJ databases">
        <title>Aphidius gifuensis genome sequencing and assembly.</title>
        <authorList>
            <person name="Du Z."/>
        </authorList>
    </citation>
    <scope>NUCLEOTIDE SEQUENCE [LARGE SCALE GENOMIC DNA]</scope>
    <source>
        <strain evidence="2">YNYX2018</strain>
        <tissue evidence="2">Adults</tissue>
    </source>
</reference>
<feature type="region of interest" description="Disordered" evidence="1">
    <location>
        <begin position="1176"/>
        <end position="1278"/>
    </location>
</feature>
<dbReference type="EMBL" id="JACMRX010000011">
    <property type="protein sequence ID" value="KAF7987182.1"/>
    <property type="molecule type" value="Genomic_DNA"/>
</dbReference>
<evidence type="ECO:0008006" key="4">
    <source>
        <dbReference type="Google" id="ProtNLM"/>
    </source>
</evidence>
<accession>A0A835CKH1</accession>
<gene>
    <name evidence="2" type="ORF">HCN44_011072</name>
</gene>
<dbReference type="OrthoDB" id="6287635at2759"/>
<feature type="region of interest" description="Disordered" evidence="1">
    <location>
        <begin position="945"/>
        <end position="966"/>
    </location>
</feature>
<feature type="compositionally biased region" description="Low complexity" evidence="1">
    <location>
        <begin position="833"/>
        <end position="852"/>
    </location>
</feature>
<feature type="region of interest" description="Disordered" evidence="1">
    <location>
        <begin position="829"/>
        <end position="868"/>
    </location>
</feature>
<feature type="region of interest" description="Disordered" evidence="1">
    <location>
        <begin position="880"/>
        <end position="900"/>
    </location>
</feature>
<feature type="compositionally biased region" description="Basic and acidic residues" evidence="1">
    <location>
        <begin position="1176"/>
        <end position="1187"/>
    </location>
</feature>
<feature type="compositionally biased region" description="Low complexity" evidence="1">
    <location>
        <begin position="1481"/>
        <end position="1500"/>
    </location>
</feature>
<feature type="compositionally biased region" description="Basic and acidic residues" evidence="1">
    <location>
        <begin position="1575"/>
        <end position="1594"/>
    </location>
</feature>
<feature type="region of interest" description="Disordered" evidence="1">
    <location>
        <begin position="478"/>
        <end position="501"/>
    </location>
</feature>
<evidence type="ECO:0000313" key="3">
    <source>
        <dbReference type="Proteomes" id="UP000639338"/>
    </source>
</evidence>
<feature type="compositionally biased region" description="Polar residues" evidence="1">
    <location>
        <begin position="123"/>
        <end position="137"/>
    </location>
</feature>
<feature type="region of interest" description="Disordered" evidence="1">
    <location>
        <begin position="1547"/>
        <end position="1613"/>
    </location>
</feature>
<feature type="region of interest" description="Disordered" evidence="1">
    <location>
        <begin position="1876"/>
        <end position="1917"/>
    </location>
</feature>
<feature type="region of interest" description="Disordered" evidence="1">
    <location>
        <begin position="123"/>
        <end position="144"/>
    </location>
</feature>
<sequence>MEPILPSELARLVLGYLEQENCQEAAKVFFDTSPDLSEYRKLAKLGKPFGKKIYGLTLNNIVENLVSASMLLQEKLSQISDSGSSDHINILKQSNNLMEQLKFILDEKFQRFYVNISVPTPNTSTQTTSGSPIISSSMRKRKTSVTIERKDKRQQKLNILTNDQDQVNNIEATTLNQLPGHSKNLHDSPQKQEVNKQQQQVEFEVPQIIEQPKEITVNDNPTNQVIPTTLPACAIDTQSATCSTGTDTEELRQFTTTEVQTNPINNSNHDERIKNLSLLSNALLNRTEIHERIAENINNENRDLSNHEVSDCNASMTAQLNAYIESIVSKTERDPIFENFISGIIRPETDDTEPETEMSPDEEDPIDVINLQDNKSTSPLIFHEQQDIELPLDNPVTNELDKEKNNLPINNDNCYKNNEEIKSLDDMNAAAIMGIMSVNALNEKIIEENKPLNIEEEKVEEKNVDNLQITDNVIPSEAIKPNNKLENKKKPRKARLSKRELKPPVKMDVGVMEVPMLIRCSNEEIKNHQNDFKPIAPKGPNRPVLIAPKNCNNIQQARPIFVKTVNLKFPVNKTDNQCVNSTVTSLSQEIVIQPAQQIFQSVQQMIQPVQQTIQTVQQIVQPVSEIFPSIQQQMAPSIQQQIAPSIQQQIAPSIQQQIAPSIQQQMAPSIQQQIIPSSPIVPDNCKNDTEGFSLSPYLKFDRPPQDPSCILQFEIPNDTNNDNEASTSMIHSDSIIKRTPRTLLKSRANNHRLSLSTPRKRISHIRALDFNTPIKGIKSNRRMSDANNSQRLTGKKLLLKTNSRTSLFKSPNKTLSIKKIKTPKRLNTLIDHNNSNSNNDNNNNNNNNSSNNRVPIATRGPEPKLNGGWDKYTGVGMIIDGLSSQSSSSPEKKPTPTKKAWDADLRGKINIITNVKKPAVRKKRIAKIKKDKNDKLNNIEKKDIEIDNDDSNDSNENDAIKPVDTTANTSIENNVKLNNQNTKSITKKYATLKTLTTSVTKKEISKSLNTSIDLVNKGSGAFSKVNPGFIQNLSELETPRKFDNSNGIPPTPRITSPHSNQTIFSQLNDDSGKIQTFPPTPEFPPTPNIVITPRQSSDITIDTTKDCQFVGCSTYYQPSCELNDDKLVKIKNDNITIEKISTSTTTTTTTTTKISGITDVKSSTYKNDVTQYEVIKGHLPREDKSTELKMSSNDNDKMNKDSSMMNNRETSNITSNNDSKSLCKSFETSGTADDSSDSDSGSSSSSSSSSGSSSFSSMNDTNTSSRISSGKKIKKSTSNKDKFKELFGDQESDISGIAKDSPIITSTNKINIDNNKNTKEENESSPTKVFSIIKTDDMLKDIDLETPAKDETILNEEDIGVTPNSSKPGVKNLTNLSSTIAATNNTNNMSPPSVAINKNQSSKIIKPTIVSVKKILPENAVQLKPISQYLNNIPPVQNSANTRDSAKDAKLSAELEEKRLRTINKLNAGTTKQPPKKLTKKNTLPLNNDNKIQQQQQQNDNDNKKIQEPFTVNKIEKKTRVSRVPAKQIVQTNKIDDTTASTADKIIDQSSSSSSSSSPPVKPVPALIGLRKSARNAEKIAAKRGVSEPRERSGNAKKQMHERKAQSTRESNVNDDIIIDNDILTTNNIVNNLQEINKPVDNANKQDEIKEDNKLIIDSIKEPVKSKVDMVKRDLFSDDEQQNDKVTTRSKTQKISVNQKCDNAEINTGNNDEKIDVLECLELVPTKNIDEFDISLETDYQHIEISFVYDENTVVPKEKKRKRKYSNSELECRIQIDNGGEDEWKLLTAPPCEEIFAMLPEKKKAPRKRPTKTTVKAKIIKEKSVPTIVRKRTMPVKLRNSKSIVSAIDSQPLATSSPVDNTTPRNIEKQVVVAGGAGGAVDEPKIETTKTKKRKITETQDSNQTENKKPHLSVPNAEDLLKKLKIGKLMDHVHGPDN</sequence>
<feature type="region of interest" description="Disordered" evidence="1">
    <location>
        <begin position="1462"/>
        <end position="1523"/>
    </location>
</feature>
<feature type="compositionally biased region" description="Polar residues" evidence="1">
    <location>
        <begin position="1044"/>
        <end position="1065"/>
    </location>
</feature>
<evidence type="ECO:0000256" key="1">
    <source>
        <dbReference type="SAM" id="MobiDB-lite"/>
    </source>
</evidence>
<dbReference type="PROSITE" id="PS50896">
    <property type="entry name" value="LISH"/>
    <property type="match status" value="1"/>
</dbReference>
<dbReference type="Proteomes" id="UP000639338">
    <property type="component" value="Unassembled WGS sequence"/>
</dbReference>
<name>A0A835CKH1_APHGI</name>
<protein>
    <recommendedName>
        <fullName evidence="4">LisH domain-containing protein</fullName>
    </recommendedName>
</protein>
<feature type="compositionally biased region" description="Basic and acidic residues" evidence="1">
    <location>
        <begin position="890"/>
        <end position="900"/>
    </location>
</feature>
<feature type="compositionally biased region" description="Polar residues" evidence="1">
    <location>
        <begin position="1201"/>
        <end position="1222"/>
    </location>
</feature>
<evidence type="ECO:0000313" key="2">
    <source>
        <dbReference type="EMBL" id="KAF7987182.1"/>
    </source>
</evidence>
<feature type="region of interest" description="Disordered" evidence="1">
    <location>
        <begin position="1040"/>
        <end position="1065"/>
    </location>
</feature>